<feature type="domain" description="DUF4116" evidence="1">
    <location>
        <begin position="88"/>
        <end position="123"/>
    </location>
</feature>
<sequence>RALSYATDAVKEDRAVVLVAVRMDGMALRYAAGSIKGDREVVLEAVRQSGQALQYATGSLRADRAVAFEAVRQDGDALRWAGAVIKADKDVALAAVRKEGRTLEFVAEALQADREVVLAAVDQAQARAQATFRSTLALIARAGATGTVLSASATLRAHLRQVLLYARDRLFEDDAFVLAAHEHAKAIWTTPANDLQDMRERLRLLKELV</sequence>
<dbReference type="AlphaFoldDB" id="A0A0D3I338"/>
<dbReference type="Proteomes" id="UP000013827">
    <property type="component" value="Unassembled WGS sequence"/>
</dbReference>
<reference evidence="2" key="2">
    <citation type="submission" date="2024-10" db="UniProtKB">
        <authorList>
            <consortium name="EnsemblProtists"/>
        </authorList>
    </citation>
    <scope>IDENTIFICATION</scope>
</reference>
<dbReference type="GeneID" id="17281155"/>
<dbReference type="RefSeq" id="XP_005758102.1">
    <property type="nucleotide sequence ID" value="XM_005758045.1"/>
</dbReference>
<dbReference type="InterPro" id="IPR025197">
    <property type="entry name" value="DUF4116"/>
</dbReference>
<keyword evidence="3" id="KW-1185">Reference proteome</keyword>
<reference evidence="3" key="1">
    <citation type="journal article" date="2013" name="Nature">
        <title>Pan genome of the phytoplankton Emiliania underpins its global distribution.</title>
        <authorList>
            <person name="Read B.A."/>
            <person name="Kegel J."/>
            <person name="Klute M.J."/>
            <person name="Kuo A."/>
            <person name="Lefebvre S.C."/>
            <person name="Maumus F."/>
            <person name="Mayer C."/>
            <person name="Miller J."/>
            <person name="Monier A."/>
            <person name="Salamov A."/>
            <person name="Young J."/>
            <person name="Aguilar M."/>
            <person name="Claverie J.M."/>
            <person name="Frickenhaus S."/>
            <person name="Gonzalez K."/>
            <person name="Herman E.K."/>
            <person name="Lin Y.C."/>
            <person name="Napier J."/>
            <person name="Ogata H."/>
            <person name="Sarno A.F."/>
            <person name="Shmutz J."/>
            <person name="Schroeder D."/>
            <person name="de Vargas C."/>
            <person name="Verret F."/>
            <person name="von Dassow P."/>
            <person name="Valentin K."/>
            <person name="Van de Peer Y."/>
            <person name="Wheeler G."/>
            <person name="Dacks J.B."/>
            <person name="Delwiche C.F."/>
            <person name="Dyhrman S.T."/>
            <person name="Glockner G."/>
            <person name="John U."/>
            <person name="Richards T."/>
            <person name="Worden A.Z."/>
            <person name="Zhang X."/>
            <person name="Grigoriev I.V."/>
            <person name="Allen A.E."/>
            <person name="Bidle K."/>
            <person name="Borodovsky M."/>
            <person name="Bowler C."/>
            <person name="Brownlee C."/>
            <person name="Cock J.M."/>
            <person name="Elias M."/>
            <person name="Gladyshev V.N."/>
            <person name="Groth M."/>
            <person name="Guda C."/>
            <person name="Hadaegh A."/>
            <person name="Iglesias-Rodriguez M.D."/>
            <person name="Jenkins J."/>
            <person name="Jones B.M."/>
            <person name="Lawson T."/>
            <person name="Leese F."/>
            <person name="Lindquist E."/>
            <person name="Lobanov A."/>
            <person name="Lomsadze A."/>
            <person name="Malik S.B."/>
            <person name="Marsh M.E."/>
            <person name="Mackinder L."/>
            <person name="Mock T."/>
            <person name="Mueller-Roeber B."/>
            <person name="Pagarete A."/>
            <person name="Parker M."/>
            <person name="Probert I."/>
            <person name="Quesneville H."/>
            <person name="Raines C."/>
            <person name="Rensing S.A."/>
            <person name="Riano-Pachon D.M."/>
            <person name="Richier S."/>
            <person name="Rokitta S."/>
            <person name="Shiraiwa Y."/>
            <person name="Soanes D.M."/>
            <person name="van der Giezen M."/>
            <person name="Wahlund T.M."/>
            <person name="Williams B."/>
            <person name="Wilson W."/>
            <person name="Wolfe G."/>
            <person name="Wurch L.L."/>
        </authorList>
    </citation>
    <scope>NUCLEOTIDE SEQUENCE</scope>
</reference>
<dbReference type="Pfam" id="PF13475">
    <property type="entry name" value="DUF4116"/>
    <property type="match status" value="2"/>
</dbReference>
<dbReference type="EnsemblProtists" id="EOD35884">
    <property type="protein sequence ID" value="EOD35884"/>
    <property type="gene ID" value="EMIHUDRAFT_362893"/>
</dbReference>
<name>A0A0D3I338_EMIH1</name>
<proteinExistence type="predicted"/>
<accession>A0A0D3I338</accession>
<evidence type="ECO:0000313" key="3">
    <source>
        <dbReference type="Proteomes" id="UP000013827"/>
    </source>
</evidence>
<organism evidence="2 3">
    <name type="scientific">Emiliania huxleyi (strain CCMP1516)</name>
    <dbReference type="NCBI Taxonomy" id="280463"/>
    <lineage>
        <taxon>Eukaryota</taxon>
        <taxon>Haptista</taxon>
        <taxon>Haptophyta</taxon>
        <taxon>Prymnesiophyceae</taxon>
        <taxon>Isochrysidales</taxon>
        <taxon>Noelaerhabdaceae</taxon>
        <taxon>Emiliania</taxon>
    </lineage>
</organism>
<feature type="domain" description="DUF4116" evidence="1">
    <location>
        <begin position="38"/>
        <end position="81"/>
    </location>
</feature>
<dbReference type="KEGG" id="ehx:EMIHUDRAFT_359934"/>
<dbReference type="RefSeq" id="XP_005788313.1">
    <property type="nucleotide sequence ID" value="XM_005788256.1"/>
</dbReference>
<dbReference type="EnsemblProtists" id="EOD05673">
    <property type="protein sequence ID" value="EOD05673"/>
    <property type="gene ID" value="EMIHUDRAFT_359934"/>
</dbReference>
<evidence type="ECO:0000313" key="2">
    <source>
        <dbReference type="EnsemblProtists" id="EOD05673"/>
    </source>
</evidence>
<dbReference type="HOGENOM" id="CLU_1318433_0_0_1"/>
<evidence type="ECO:0000259" key="1">
    <source>
        <dbReference type="Pfam" id="PF13475"/>
    </source>
</evidence>
<dbReference type="GeneID" id="17251765"/>
<dbReference type="PaxDb" id="2903-EOD05673"/>
<dbReference type="KEGG" id="ehx:EMIHUDRAFT_362893"/>
<protein>
    <recommendedName>
        <fullName evidence="1">DUF4116 domain-containing protein</fullName>
    </recommendedName>
</protein>